<organism evidence="1 2">
    <name type="scientific">Dallia pectoralis</name>
    <name type="common">Alaska blackfish</name>
    <dbReference type="NCBI Taxonomy" id="75939"/>
    <lineage>
        <taxon>Eukaryota</taxon>
        <taxon>Metazoa</taxon>
        <taxon>Chordata</taxon>
        <taxon>Craniata</taxon>
        <taxon>Vertebrata</taxon>
        <taxon>Euteleostomi</taxon>
        <taxon>Actinopterygii</taxon>
        <taxon>Neopterygii</taxon>
        <taxon>Teleostei</taxon>
        <taxon>Protacanthopterygii</taxon>
        <taxon>Esociformes</taxon>
        <taxon>Umbridae</taxon>
        <taxon>Dallia</taxon>
    </lineage>
</organism>
<evidence type="ECO:0000313" key="2">
    <source>
        <dbReference type="Proteomes" id="UP001157502"/>
    </source>
</evidence>
<dbReference type="EMBL" id="CM055735">
    <property type="protein sequence ID" value="KAJ8007630.1"/>
    <property type="molecule type" value="Genomic_DNA"/>
</dbReference>
<proteinExistence type="predicted"/>
<dbReference type="Proteomes" id="UP001157502">
    <property type="component" value="Chromosome 8"/>
</dbReference>
<comment type="caution">
    <text evidence="1">The sequence shown here is derived from an EMBL/GenBank/DDBJ whole genome shotgun (WGS) entry which is preliminary data.</text>
</comment>
<evidence type="ECO:0000313" key="1">
    <source>
        <dbReference type="EMBL" id="KAJ8007630.1"/>
    </source>
</evidence>
<sequence>MAMSKPDTLMECLTCSHLKTAGNWIVVEPIVSTENDISIYRLESNAGCYECKVSGLRWACKKKVTLQYHFRSWDPHKTVLQSMGYRQAGPLMDVKITAGRLEELHLPHFACFGVEHHNNPSIKQSVRVLHVEDNNVSIEKVDKVTRFHVKILPPSVSMRGVILQALGFSVHTEMLIYQDRTAHLTLRAYLIPYDPALTETVEKQEKRLGSTRILKPRPENTLWLTADYKLKTTCPSDIESSVNPKRLELAHINLPHYYKVFIKEAAFDFRLNLCCMGRKQLKWSQEIQEAEYRKPPPDNPDQQNQPDVEG</sequence>
<accession>A0ACC2GW45</accession>
<name>A0ACC2GW45_DALPE</name>
<protein>
    <submittedName>
        <fullName evidence="1">Uncharacterized protein</fullName>
    </submittedName>
</protein>
<reference evidence="1" key="1">
    <citation type="submission" date="2021-05" db="EMBL/GenBank/DDBJ databases">
        <authorList>
            <person name="Pan Q."/>
            <person name="Jouanno E."/>
            <person name="Zahm M."/>
            <person name="Klopp C."/>
            <person name="Cabau C."/>
            <person name="Louis A."/>
            <person name="Berthelot C."/>
            <person name="Parey E."/>
            <person name="Roest Crollius H."/>
            <person name="Montfort J."/>
            <person name="Robinson-Rechavi M."/>
            <person name="Bouchez O."/>
            <person name="Lampietro C."/>
            <person name="Lopez Roques C."/>
            <person name="Donnadieu C."/>
            <person name="Postlethwait J."/>
            <person name="Bobe J."/>
            <person name="Dillon D."/>
            <person name="Chandos A."/>
            <person name="von Hippel F."/>
            <person name="Guiguen Y."/>
        </authorList>
    </citation>
    <scope>NUCLEOTIDE SEQUENCE</scope>
    <source>
        <strain evidence="1">YG-Jan2019</strain>
    </source>
</reference>
<gene>
    <name evidence="1" type="ORF">DPEC_G00096170</name>
</gene>
<keyword evidence="2" id="KW-1185">Reference proteome</keyword>